<keyword evidence="3" id="KW-0813">Transport</keyword>
<evidence type="ECO:0000313" key="10">
    <source>
        <dbReference type="Proteomes" id="UP000784294"/>
    </source>
</evidence>
<gene>
    <name evidence="9" type="ORF">PXEA_LOCUS24098</name>
</gene>
<sequence>MSHTVAVRPIISRSLEEAKVRARILYRAWYRQIPYIVKQYKQEKVYATEAQLLDCLRKEFRMYQGVNDVRALDLLIHKVFYNRLSYLI</sequence>
<comment type="caution">
    <text evidence="9">The sequence shown here is derived from an EMBL/GenBank/DDBJ whole genome shotgun (WGS) entry which is preliminary data.</text>
</comment>
<evidence type="ECO:0000256" key="8">
    <source>
        <dbReference type="ARBA" id="ARBA00023136"/>
    </source>
</evidence>
<evidence type="ECO:0008006" key="11">
    <source>
        <dbReference type="Google" id="ProtNLM"/>
    </source>
</evidence>
<evidence type="ECO:0000256" key="1">
    <source>
        <dbReference type="ARBA" id="ARBA00004443"/>
    </source>
</evidence>
<keyword evidence="6" id="KW-0249">Electron transport</keyword>
<dbReference type="PANTHER" id="PTHR12964">
    <property type="entry name" value="NADH-UBIQUINONE OXIDOREDUCTASE B14 SUBUNIT"/>
    <property type="match status" value="1"/>
</dbReference>
<dbReference type="PANTHER" id="PTHR12964:SF0">
    <property type="entry name" value="NADH DEHYDROGENASE [UBIQUINONE] 1 ALPHA SUBCOMPLEX SUBUNIT 6"/>
    <property type="match status" value="1"/>
</dbReference>
<evidence type="ECO:0000256" key="4">
    <source>
        <dbReference type="ARBA" id="ARBA00022660"/>
    </source>
</evidence>
<dbReference type="AlphaFoldDB" id="A0A3S5BMM7"/>
<keyword evidence="10" id="KW-1185">Reference proteome</keyword>
<evidence type="ECO:0000256" key="3">
    <source>
        <dbReference type="ARBA" id="ARBA00022448"/>
    </source>
</evidence>
<dbReference type="EMBL" id="CAAALY010114222">
    <property type="protein sequence ID" value="VEL30658.1"/>
    <property type="molecule type" value="Genomic_DNA"/>
</dbReference>
<comment type="similarity">
    <text evidence="2">Belongs to the complex I LYR family.</text>
</comment>
<dbReference type="Proteomes" id="UP000784294">
    <property type="component" value="Unassembled WGS sequence"/>
</dbReference>
<evidence type="ECO:0000256" key="7">
    <source>
        <dbReference type="ARBA" id="ARBA00023128"/>
    </source>
</evidence>
<dbReference type="GO" id="GO:0006979">
    <property type="term" value="P:response to oxidative stress"/>
    <property type="evidence" value="ECO:0007669"/>
    <property type="project" value="TreeGrafter"/>
</dbReference>
<dbReference type="InterPro" id="IPR016488">
    <property type="entry name" value="NADH_Ub_cplx-1_asu_su-6"/>
</dbReference>
<keyword evidence="8" id="KW-0472">Membrane</keyword>
<keyword evidence="5" id="KW-0999">Mitochondrion inner membrane</keyword>
<dbReference type="GO" id="GO:0005743">
    <property type="term" value="C:mitochondrial inner membrane"/>
    <property type="evidence" value="ECO:0007669"/>
    <property type="project" value="UniProtKB-SubCell"/>
</dbReference>
<accession>A0A3S5BMM7</accession>
<name>A0A3S5BMM7_9PLAT</name>
<proteinExistence type="inferred from homology"/>
<evidence type="ECO:0000256" key="2">
    <source>
        <dbReference type="ARBA" id="ARBA00009508"/>
    </source>
</evidence>
<comment type="subcellular location">
    <subcellularLocation>
        <location evidence="1">Mitochondrion inner membrane</location>
        <topology evidence="1">Peripheral membrane protein</topology>
        <orientation evidence="1">Matrix side</orientation>
    </subcellularLocation>
</comment>
<keyword evidence="7" id="KW-0496">Mitochondrion</keyword>
<organism evidence="9 10">
    <name type="scientific">Protopolystoma xenopodis</name>
    <dbReference type="NCBI Taxonomy" id="117903"/>
    <lineage>
        <taxon>Eukaryota</taxon>
        <taxon>Metazoa</taxon>
        <taxon>Spiralia</taxon>
        <taxon>Lophotrochozoa</taxon>
        <taxon>Platyhelminthes</taxon>
        <taxon>Monogenea</taxon>
        <taxon>Polyopisthocotylea</taxon>
        <taxon>Polystomatidea</taxon>
        <taxon>Polystomatidae</taxon>
        <taxon>Protopolystoma</taxon>
    </lineage>
</organism>
<evidence type="ECO:0000256" key="6">
    <source>
        <dbReference type="ARBA" id="ARBA00022982"/>
    </source>
</evidence>
<keyword evidence="4" id="KW-0679">Respiratory chain</keyword>
<dbReference type="OrthoDB" id="14535at2759"/>
<reference evidence="9" key="1">
    <citation type="submission" date="2018-11" db="EMBL/GenBank/DDBJ databases">
        <authorList>
            <consortium name="Pathogen Informatics"/>
        </authorList>
    </citation>
    <scope>NUCLEOTIDE SEQUENCE</scope>
</reference>
<evidence type="ECO:0000313" key="9">
    <source>
        <dbReference type="EMBL" id="VEL30658.1"/>
    </source>
</evidence>
<protein>
    <recommendedName>
        <fullName evidence="11">NADH-ubiquinone oxidoreductase B14 subunit</fullName>
    </recommendedName>
</protein>
<evidence type="ECO:0000256" key="5">
    <source>
        <dbReference type="ARBA" id="ARBA00022792"/>
    </source>
</evidence>